<reference evidence="3 4" key="1">
    <citation type="submission" date="2016-04" db="EMBL/GenBank/DDBJ databases">
        <title>A degradative enzymes factory behind the ericoid mycorrhizal symbiosis.</title>
        <authorList>
            <consortium name="DOE Joint Genome Institute"/>
            <person name="Martino E."/>
            <person name="Morin E."/>
            <person name="Grelet G."/>
            <person name="Kuo A."/>
            <person name="Kohler A."/>
            <person name="Daghino S."/>
            <person name="Barry K."/>
            <person name="Choi C."/>
            <person name="Cichocki N."/>
            <person name="Clum A."/>
            <person name="Copeland A."/>
            <person name="Hainaut M."/>
            <person name="Haridas S."/>
            <person name="Labutti K."/>
            <person name="Lindquist E."/>
            <person name="Lipzen A."/>
            <person name="Khouja H.-R."/>
            <person name="Murat C."/>
            <person name="Ohm R."/>
            <person name="Olson A."/>
            <person name="Spatafora J."/>
            <person name="Veneault-Fourrey C."/>
            <person name="Henrissat B."/>
            <person name="Grigoriev I."/>
            <person name="Martin F."/>
            <person name="Perotto S."/>
        </authorList>
    </citation>
    <scope>NUCLEOTIDE SEQUENCE [LARGE SCALE GENOMIC DNA]</scope>
    <source>
        <strain evidence="3 4">E</strain>
    </source>
</reference>
<dbReference type="AlphaFoldDB" id="A0A2J6SPI8"/>
<dbReference type="Gene3D" id="3.40.630.30">
    <property type="match status" value="1"/>
</dbReference>
<feature type="domain" description="N-acetyltransferase" evidence="2">
    <location>
        <begin position="28"/>
        <end position="183"/>
    </location>
</feature>
<evidence type="ECO:0000256" key="1">
    <source>
        <dbReference type="SAM" id="MobiDB-lite"/>
    </source>
</evidence>
<protein>
    <submittedName>
        <fullName evidence="3">Putative GNAT family acetyltransferase</fullName>
    </submittedName>
</protein>
<dbReference type="PANTHER" id="PTHR43233:SF1">
    <property type="entry name" value="FAMILY N-ACETYLTRANSFERASE, PUTATIVE (AFU_ORTHOLOGUE AFUA_6G03350)-RELATED"/>
    <property type="match status" value="1"/>
</dbReference>
<gene>
    <name evidence="3" type="ORF">K444DRAFT_619404</name>
</gene>
<sequence length="187" mass="21009">MASSISLKHHHQTWSRDSYLISTDPSLIPIAKLNTFFASKDVYWATPLPEEVMQRMLQSSLCFGLFSTEPGTPTHSHSHEAESTDNFLGLARCVTDFTTFVYLTDVYIDPAYQGKGLGTWLMECVQEVIESMPNLRRSMLLAGDWKRAVPFYERILGMELLESKKGEDGSGQGLAVLMRKGKGNRDP</sequence>
<dbReference type="EMBL" id="KZ613895">
    <property type="protein sequence ID" value="PMD52692.1"/>
    <property type="molecule type" value="Genomic_DNA"/>
</dbReference>
<dbReference type="CDD" id="cd04301">
    <property type="entry name" value="NAT_SF"/>
    <property type="match status" value="1"/>
</dbReference>
<feature type="region of interest" description="Disordered" evidence="1">
    <location>
        <begin position="166"/>
        <end position="187"/>
    </location>
</feature>
<accession>A0A2J6SPI8</accession>
<dbReference type="InterPro" id="IPR016181">
    <property type="entry name" value="Acyl_CoA_acyltransferase"/>
</dbReference>
<proteinExistence type="predicted"/>
<dbReference type="InterPro" id="IPR000182">
    <property type="entry name" value="GNAT_dom"/>
</dbReference>
<evidence type="ECO:0000259" key="2">
    <source>
        <dbReference type="PROSITE" id="PS51186"/>
    </source>
</evidence>
<dbReference type="OrthoDB" id="10039976at2759"/>
<dbReference type="GO" id="GO:0016747">
    <property type="term" value="F:acyltransferase activity, transferring groups other than amino-acyl groups"/>
    <property type="evidence" value="ECO:0007669"/>
    <property type="project" value="InterPro"/>
</dbReference>
<dbReference type="STRING" id="1095630.A0A2J6SPI8"/>
<dbReference type="PANTHER" id="PTHR43233">
    <property type="entry name" value="FAMILY N-ACETYLTRANSFERASE, PUTATIVE (AFU_ORTHOLOGUE AFUA_6G03350)-RELATED"/>
    <property type="match status" value="1"/>
</dbReference>
<dbReference type="RefSeq" id="XP_024729596.1">
    <property type="nucleotide sequence ID" value="XM_024881508.1"/>
</dbReference>
<keyword evidence="4" id="KW-1185">Reference proteome</keyword>
<organism evidence="3 4">
    <name type="scientific">Hyaloscypha bicolor E</name>
    <dbReference type="NCBI Taxonomy" id="1095630"/>
    <lineage>
        <taxon>Eukaryota</taxon>
        <taxon>Fungi</taxon>
        <taxon>Dikarya</taxon>
        <taxon>Ascomycota</taxon>
        <taxon>Pezizomycotina</taxon>
        <taxon>Leotiomycetes</taxon>
        <taxon>Helotiales</taxon>
        <taxon>Hyaloscyphaceae</taxon>
        <taxon>Hyaloscypha</taxon>
        <taxon>Hyaloscypha bicolor</taxon>
    </lineage>
</organism>
<evidence type="ECO:0000313" key="4">
    <source>
        <dbReference type="Proteomes" id="UP000235371"/>
    </source>
</evidence>
<dbReference type="PROSITE" id="PS51186">
    <property type="entry name" value="GNAT"/>
    <property type="match status" value="1"/>
</dbReference>
<dbReference type="SUPFAM" id="SSF55729">
    <property type="entry name" value="Acyl-CoA N-acyltransferases (Nat)"/>
    <property type="match status" value="1"/>
</dbReference>
<dbReference type="InterPro" id="IPR053144">
    <property type="entry name" value="Acetyltransferase_Butenolide"/>
</dbReference>
<evidence type="ECO:0000313" key="3">
    <source>
        <dbReference type="EMBL" id="PMD52692.1"/>
    </source>
</evidence>
<dbReference type="InParanoid" id="A0A2J6SPI8"/>
<dbReference type="GeneID" id="36589585"/>
<dbReference type="Proteomes" id="UP000235371">
    <property type="component" value="Unassembled WGS sequence"/>
</dbReference>
<name>A0A2J6SPI8_9HELO</name>
<keyword evidence="3" id="KW-0808">Transferase</keyword>
<dbReference type="Pfam" id="PF00583">
    <property type="entry name" value="Acetyltransf_1"/>
    <property type="match status" value="1"/>
</dbReference>